<comment type="pathway">
    <text evidence="1">Purine metabolism; 7-cyano-7-deazaguanine biosynthesis.</text>
</comment>
<dbReference type="NCBIfam" id="TIGR00364">
    <property type="entry name" value="7-cyano-7-deazaguanine synthase QueC"/>
    <property type="match status" value="1"/>
</dbReference>
<dbReference type="AlphaFoldDB" id="A0A6M3IUN7"/>
<evidence type="ECO:0000256" key="3">
    <source>
        <dbReference type="ARBA" id="ARBA00022723"/>
    </source>
</evidence>
<dbReference type="Pfam" id="PF06508">
    <property type="entry name" value="QueC"/>
    <property type="match status" value="1"/>
</dbReference>
<dbReference type="PIRSF" id="PIRSF006293">
    <property type="entry name" value="ExsB"/>
    <property type="match status" value="1"/>
</dbReference>
<protein>
    <recommendedName>
        <fullName evidence="8">7-cyano-7-deazaguanine synthase</fullName>
        <ecNumber evidence="8">6.3.4.20</ecNumber>
    </recommendedName>
</protein>
<evidence type="ECO:0000256" key="4">
    <source>
        <dbReference type="ARBA" id="ARBA00022741"/>
    </source>
</evidence>
<dbReference type="EC" id="6.3.4.20" evidence="8"/>
<comment type="catalytic activity">
    <reaction evidence="9">
        <text>7-carboxy-7-carbaguanine + NH4(+) + 2 ATP = 7-cyano-7-carbaguanine + 2 AMP + 2 diphosphate + 2 H(+)</text>
        <dbReference type="Rhea" id="RHEA:27982"/>
        <dbReference type="ChEBI" id="CHEBI:15378"/>
        <dbReference type="ChEBI" id="CHEBI:28938"/>
        <dbReference type="ChEBI" id="CHEBI:30616"/>
        <dbReference type="ChEBI" id="CHEBI:33019"/>
        <dbReference type="ChEBI" id="CHEBI:45075"/>
        <dbReference type="ChEBI" id="CHEBI:61036"/>
        <dbReference type="ChEBI" id="CHEBI:456215"/>
        <dbReference type="EC" id="6.3.4.20"/>
    </reaction>
</comment>
<evidence type="ECO:0000256" key="1">
    <source>
        <dbReference type="ARBA" id="ARBA00005061"/>
    </source>
</evidence>
<dbReference type="GO" id="GO:0016874">
    <property type="term" value="F:ligase activity"/>
    <property type="evidence" value="ECO:0007669"/>
    <property type="project" value="UniProtKB-KW"/>
</dbReference>
<comment type="similarity">
    <text evidence="7">Belongs to the QueC family.</text>
</comment>
<dbReference type="CDD" id="cd01995">
    <property type="entry name" value="QueC-like"/>
    <property type="match status" value="1"/>
</dbReference>
<dbReference type="HAMAP" id="MF_01633">
    <property type="entry name" value="QueC"/>
    <property type="match status" value="1"/>
</dbReference>
<keyword evidence="5" id="KW-0862">Zinc</keyword>
<keyword evidence="3" id="KW-0479">Metal-binding</keyword>
<dbReference type="PANTHER" id="PTHR42914:SF1">
    <property type="entry name" value="7-CYANO-7-DEAZAGUANINE SYNTHASE"/>
    <property type="match status" value="1"/>
</dbReference>
<evidence type="ECO:0000256" key="2">
    <source>
        <dbReference type="ARBA" id="ARBA00022598"/>
    </source>
</evidence>
<evidence type="ECO:0000256" key="7">
    <source>
        <dbReference type="ARBA" id="ARBA00037993"/>
    </source>
</evidence>
<keyword evidence="2" id="KW-0436">Ligase</keyword>
<dbReference type="GO" id="GO:0046872">
    <property type="term" value="F:metal ion binding"/>
    <property type="evidence" value="ECO:0007669"/>
    <property type="project" value="UniProtKB-KW"/>
</dbReference>
<evidence type="ECO:0000256" key="6">
    <source>
        <dbReference type="ARBA" id="ARBA00022840"/>
    </source>
</evidence>
<reference evidence="10" key="1">
    <citation type="submission" date="2020-03" db="EMBL/GenBank/DDBJ databases">
        <title>The deep terrestrial virosphere.</title>
        <authorList>
            <person name="Holmfeldt K."/>
            <person name="Nilsson E."/>
            <person name="Simone D."/>
            <person name="Lopez-Fernandez M."/>
            <person name="Wu X."/>
            <person name="de Brujin I."/>
            <person name="Lundin D."/>
            <person name="Andersson A."/>
            <person name="Bertilsson S."/>
            <person name="Dopson M."/>
        </authorList>
    </citation>
    <scope>NUCLEOTIDE SEQUENCE</scope>
    <source>
        <strain evidence="11">MM415A00352</strain>
        <strain evidence="10">MM415B00971</strain>
    </source>
</reference>
<sequence length="234" mass="25841">MEFLPGFRKMKAFVLLSGGMDSTISLFWALNKGWDISTISISYHQRHNLELASAIKIAQIAHVPHTIIPLNSLSFIGDSALLSNSQIDAPHKSNPNLPASFVPGRNGIFFFLAAAFAYKKGVSNIISGVCQTDFSGYPDCRNNSVKATELAISLCMEKDFTIYTPLMFLTKAESLHLVKSFDLPFTNSCWKALSFSTTCYKGRVPPCGICPSCLLREKGFREAGITDPLLERFK</sequence>
<dbReference type="Gene3D" id="3.40.50.620">
    <property type="entry name" value="HUPs"/>
    <property type="match status" value="1"/>
</dbReference>
<evidence type="ECO:0000256" key="8">
    <source>
        <dbReference type="ARBA" id="ARBA00039149"/>
    </source>
</evidence>
<proteinExistence type="inferred from homology"/>
<organism evidence="10">
    <name type="scientific">viral metagenome</name>
    <dbReference type="NCBI Taxonomy" id="1070528"/>
    <lineage>
        <taxon>unclassified sequences</taxon>
        <taxon>metagenomes</taxon>
        <taxon>organismal metagenomes</taxon>
    </lineage>
</organism>
<dbReference type="GO" id="GO:0005524">
    <property type="term" value="F:ATP binding"/>
    <property type="evidence" value="ECO:0007669"/>
    <property type="project" value="UniProtKB-KW"/>
</dbReference>
<dbReference type="EMBL" id="MT142499">
    <property type="protein sequence ID" value="QJA82924.1"/>
    <property type="molecule type" value="Genomic_DNA"/>
</dbReference>
<dbReference type="SUPFAM" id="SSF52402">
    <property type="entry name" value="Adenine nucleotide alpha hydrolases-like"/>
    <property type="match status" value="1"/>
</dbReference>
<accession>A0A6M3IUN7</accession>
<evidence type="ECO:0000256" key="9">
    <source>
        <dbReference type="ARBA" id="ARBA00047890"/>
    </source>
</evidence>
<keyword evidence="4" id="KW-0547">Nucleotide-binding</keyword>
<dbReference type="PANTHER" id="PTHR42914">
    <property type="entry name" value="7-CYANO-7-DEAZAGUANINE SYNTHASE"/>
    <property type="match status" value="1"/>
</dbReference>
<name>A0A6M3IUN7_9ZZZZ</name>
<gene>
    <name evidence="11" type="ORF">MM415A00352_0026</name>
    <name evidence="10" type="ORF">MM415B00971_0002</name>
</gene>
<evidence type="ECO:0000256" key="5">
    <source>
        <dbReference type="ARBA" id="ARBA00022833"/>
    </source>
</evidence>
<dbReference type="EMBL" id="MT141435">
    <property type="protein sequence ID" value="QJA61243.1"/>
    <property type="molecule type" value="Genomic_DNA"/>
</dbReference>
<evidence type="ECO:0000313" key="10">
    <source>
        <dbReference type="EMBL" id="QJA61243.1"/>
    </source>
</evidence>
<evidence type="ECO:0000313" key="11">
    <source>
        <dbReference type="EMBL" id="QJA82924.1"/>
    </source>
</evidence>
<dbReference type="InterPro" id="IPR014729">
    <property type="entry name" value="Rossmann-like_a/b/a_fold"/>
</dbReference>
<keyword evidence="6" id="KW-0067">ATP-binding</keyword>
<dbReference type="InterPro" id="IPR018317">
    <property type="entry name" value="QueC"/>
</dbReference>